<dbReference type="GO" id="GO:0017089">
    <property type="term" value="F:glycolipid transfer activity"/>
    <property type="evidence" value="ECO:0007669"/>
    <property type="project" value="TreeGrafter"/>
</dbReference>
<accession>A0A936Z1N0</accession>
<proteinExistence type="inferred from homology"/>
<organism evidence="7 8">
    <name type="scientific">Ramlibacter monticola</name>
    <dbReference type="NCBI Taxonomy" id="1926872"/>
    <lineage>
        <taxon>Bacteria</taxon>
        <taxon>Pseudomonadati</taxon>
        <taxon>Pseudomonadota</taxon>
        <taxon>Betaproteobacteria</taxon>
        <taxon>Burkholderiales</taxon>
        <taxon>Comamonadaceae</taxon>
        <taxon>Ramlibacter</taxon>
    </lineage>
</organism>
<keyword evidence="8" id="KW-1185">Reference proteome</keyword>
<gene>
    <name evidence="4 7" type="primary">lptA</name>
    <name evidence="7" type="ORF">JJ685_16345</name>
</gene>
<reference evidence="7 8" key="1">
    <citation type="journal article" date="2017" name="Int. J. Syst. Evol. Microbiol.">
        <title>Ramlibacter monticola sp. nov., isolated from forest soil.</title>
        <authorList>
            <person name="Chaudhary D.K."/>
            <person name="Kim J."/>
        </authorList>
    </citation>
    <scope>NUCLEOTIDE SEQUENCE [LARGE SCALE GENOMIC DNA]</scope>
    <source>
        <strain evidence="7 8">KACC 19175</strain>
    </source>
</reference>
<dbReference type="Pfam" id="PF03968">
    <property type="entry name" value="LptD_N"/>
    <property type="match status" value="1"/>
</dbReference>
<dbReference type="NCBIfam" id="TIGR03002">
    <property type="entry name" value="outer_YhbN_LptA"/>
    <property type="match status" value="1"/>
</dbReference>
<dbReference type="GO" id="GO:0030288">
    <property type="term" value="C:outer membrane-bounded periplasmic space"/>
    <property type="evidence" value="ECO:0007669"/>
    <property type="project" value="TreeGrafter"/>
</dbReference>
<feature type="domain" description="Organic solvent tolerance-like N-terminal" evidence="6">
    <location>
        <begin position="33"/>
        <end position="150"/>
    </location>
</feature>
<feature type="chain" id="PRO_5038178348" description="Lipopolysaccharide export system protein LptA" evidence="4">
    <location>
        <begin position="24"/>
        <end position="218"/>
    </location>
</feature>
<dbReference type="HAMAP" id="MF_01914">
    <property type="entry name" value="LPS_assembly_LptA"/>
    <property type="match status" value="1"/>
</dbReference>
<dbReference type="PANTHER" id="PTHR36504:SF1">
    <property type="entry name" value="LIPOPOLYSACCHARIDE EXPORT SYSTEM PROTEIN LPTA"/>
    <property type="match status" value="1"/>
</dbReference>
<comment type="similarity">
    <text evidence="4">Belongs to the LptA family.</text>
</comment>
<evidence type="ECO:0000313" key="8">
    <source>
        <dbReference type="Proteomes" id="UP000599109"/>
    </source>
</evidence>
<feature type="signal peptide" evidence="4">
    <location>
        <begin position="1"/>
        <end position="23"/>
    </location>
</feature>
<name>A0A936Z1N0_9BURK</name>
<dbReference type="Gene3D" id="2.60.450.10">
    <property type="entry name" value="Lipopolysaccharide (LPS) transport protein A like domain"/>
    <property type="match status" value="1"/>
</dbReference>
<evidence type="ECO:0000256" key="3">
    <source>
        <dbReference type="ARBA" id="ARBA00022764"/>
    </source>
</evidence>
<evidence type="ECO:0000256" key="4">
    <source>
        <dbReference type="HAMAP-Rule" id="MF_01914"/>
    </source>
</evidence>
<dbReference type="InterPro" id="IPR014340">
    <property type="entry name" value="LptA"/>
</dbReference>
<dbReference type="RefSeq" id="WP_201675323.1">
    <property type="nucleotide sequence ID" value="NZ_JAEQNE010000003.1"/>
</dbReference>
<dbReference type="AlphaFoldDB" id="A0A936Z1N0"/>
<feature type="region of interest" description="Disordered" evidence="5">
    <location>
        <begin position="176"/>
        <end position="218"/>
    </location>
</feature>
<dbReference type="Proteomes" id="UP000599109">
    <property type="component" value="Unassembled WGS sequence"/>
</dbReference>
<comment type="caution">
    <text evidence="7">The sequence shown here is derived from an EMBL/GenBank/DDBJ whole genome shotgun (WGS) entry which is preliminary data.</text>
</comment>
<dbReference type="EMBL" id="JAEQNE010000003">
    <property type="protein sequence ID" value="MBL0392712.1"/>
    <property type="molecule type" value="Genomic_DNA"/>
</dbReference>
<evidence type="ECO:0000256" key="5">
    <source>
        <dbReference type="SAM" id="MobiDB-lite"/>
    </source>
</evidence>
<comment type="subcellular location">
    <subcellularLocation>
        <location evidence="4">Periplasm</location>
    </subcellularLocation>
</comment>
<keyword evidence="2 4" id="KW-0732">Signal</keyword>
<dbReference type="InterPro" id="IPR052037">
    <property type="entry name" value="LPS_export_LptA"/>
</dbReference>
<feature type="compositionally biased region" description="Low complexity" evidence="5">
    <location>
        <begin position="177"/>
        <end position="205"/>
    </location>
</feature>
<sequence precursor="true">MNKKPACLAIALLLVLAVVPAGAEKADRTKPMNVEADTLRYDDLQQTSVFTGKVVVTKGTIVIRGAKMVVRQDPEGYQFGTVTAEAGRLAFFRQKRDGVEEFIEGEAETIEYDGKADKVRFIGRAEMRRLRGATINDETSGAVITYDNTNDQFTVDGAVAGTATPANPGGRVRATLAPRPTASAPAGAASGPRAAAVLPAQPASARLRATPNLPPETR</sequence>
<dbReference type="GO" id="GO:0015920">
    <property type="term" value="P:lipopolysaccharide transport"/>
    <property type="evidence" value="ECO:0007669"/>
    <property type="project" value="UniProtKB-UniRule"/>
</dbReference>
<dbReference type="InterPro" id="IPR005653">
    <property type="entry name" value="OstA-like_N"/>
</dbReference>
<evidence type="ECO:0000259" key="6">
    <source>
        <dbReference type="Pfam" id="PF03968"/>
    </source>
</evidence>
<dbReference type="PANTHER" id="PTHR36504">
    <property type="entry name" value="LIPOPOLYSACCHARIDE EXPORT SYSTEM PROTEIN LPTA"/>
    <property type="match status" value="1"/>
</dbReference>
<dbReference type="GO" id="GO:0043165">
    <property type="term" value="P:Gram-negative-bacterium-type cell outer membrane assembly"/>
    <property type="evidence" value="ECO:0007669"/>
    <property type="project" value="UniProtKB-UniRule"/>
</dbReference>
<keyword evidence="3 4" id="KW-0574">Periplasm</keyword>
<protein>
    <recommendedName>
        <fullName evidence="4">Lipopolysaccharide export system protein LptA</fullName>
    </recommendedName>
</protein>
<keyword evidence="1 4" id="KW-0813">Transport</keyword>
<comment type="function">
    <text evidence="4">Involved in the assembly of lipopolysaccharide (LPS). Required for the translocation of LPS from the inner membrane to the outer membrane.</text>
</comment>
<evidence type="ECO:0000256" key="1">
    <source>
        <dbReference type="ARBA" id="ARBA00022448"/>
    </source>
</evidence>
<evidence type="ECO:0000313" key="7">
    <source>
        <dbReference type="EMBL" id="MBL0392712.1"/>
    </source>
</evidence>
<dbReference type="GO" id="GO:0009279">
    <property type="term" value="C:cell outer membrane"/>
    <property type="evidence" value="ECO:0007669"/>
    <property type="project" value="TreeGrafter"/>
</dbReference>
<evidence type="ECO:0000256" key="2">
    <source>
        <dbReference type="ARBA" id="ARBA00022729"/>
    </source>
</evidence>
<comment type="subunit">
    <text evidence="4">Component of the lipopolysaccharide transport and assembly complex.</text>
</comment>
<dbReference type="GO" id="GO:0001530">
    <property type="term" value="F:lipopolysaccharide binding"/>
    <property type="evidence" value="ECO:0007669"/>
    <property type="project" value="InterPro"/>
</dbReference>